<dbReference type="InterPro" id="IPR020894">
    <property type="entry name" value="Cadherin_CS"/>
</dbReference>
<reference evidence="14 15" key="2">
    <citation type="submission" date="2018-11" db="EMBL/GenBank/DDBJ databases">
        <authorList>
            <consortium name="Pathogen Informatics"/>
        </authorList>
    </citation>
    <scope>NUCLEOTIDE SEQUENCE [LARGE SCALE GENOMIC DNA]</scope>
</reference>
<keyword evidence="2" id="KW-0245">EGF-like domain</keyword>
<feature type="domain" description="Cadherin" evidence="13">
    <location>
        <begin position="1818"/>
        <end position="1918"/>
    </location>
</feature>
<evidence type="ECO:0000256" key="2">
    <source>
        <dbReference type="ARBA" id="ARBA00022536"/>
    </source>
</evidence>
<evidence type="ECO:0000256" key="6">
    <source>
        <dbReference type="ARBA" id="ARBA00022837"/>
    </source>
</evidence>
<evidence type="ECO:0000256" key="9">
    <source>
        <dbReference type="ARBA" id="ARBA00023136"/>
    </source>
</evidence>
<keyword evidence="3" id="KW-0812">Transmembrane</keyword>
<dbReference type="WBParaSite" id="BPAG_0000929101-mRNA-1">
    <property type="protein sequence ID" value="BPAG_0000929101-mRNA-1"/>
    <property type="gene ID" value="BPAG_0000929101"/>
</dbReference>
<feature type="domain" description="Cadherin" evidence="13">
    <location>
        <begin position="1607"/>
        <end position="1706"/>
    </location>
</feature>
<dbReference type="FunFam" id="2.60.40.60:FF:000015">
    <property type="entry name" value="FAT atypical cadherin 1"/>
    <property type="match status" value="1"/>
</dbReference>
<dbReference type="PANTHER" id="PTHR24025">
    <property type="entry name" value="DESMOGLEIN FAMILY MEMBER"/>
    <property type="match status" value="1"/>
</dbReference>
<dbReference type="GO" id="GO:0048513">
    <property type="term" value="P:animal organ development"/>
    <property type="evidence" value="ECO:0007669"/>
    <property type="project" value="UniProtKB-ARBA"/>
</dbReference>
<dbReference type="GO" id="GO:0007163">
    <property type="term" value="P:establishment or maintenance of cell polarity"/>
    <property type="evidence" value="ECO:0007669"/>
    <property type="project" value="UniProtKB-ARBA"/>
</dbReference>
<dbReference type="Pfam" id="PF00028">
    <property type="entry name" value="Cadherin"/>
    <property type="match status" value="13"/>
</dbReference>
<organism evidence="16">
    <name type="scientific">Brugia pahangi</name>
    <name type="common">Filarial nematode worm</name>
    <dbReference type="NCBI Taxonomy" id="6280"/>
    <lineage>
        <taxon>Eukaryota</taxon>
        <taxon>Metazoa</taxon>
        <taxon>Ecdysozoa</taxon>
        <taxon>Nematoda</taxon>
        <taxon>Chromadorea</taxon>
        <taxon>Rhabditida</taxon>
        <taxon>Spirurina</taxon>
        <taxon>Spiruromorpha</taxon>
        <taxon>Filarioidea</taxon>
        <taxon>Onchocercidae</taxon>
        <taxon>Brugia</taxon>
    </lineage>
</organism>
<dbReference type="GO" id="GO:0005509">
    <property type="term" value="F:calcium ion binding"/>
    <property type="evidence" value="ECO:0007669"/>
    <property type="project" value="UniProtKB-UniRule"/>
</dbReference>
<feature type="domain" description="Cadherin" evidence="13">
    <location>
        <begin position="391"/>
        <end position="493"/>
    </location>
</feature>
<dbReference type="GO" id="GO:0001736">
    <property type="term" value="P:establishment of planar polarity"/>
    <property type="evidence" value="ECO:0007669"/>
    <property type="project" value="UniProtKB-ARBA"/>
</dbReference>
<feature type="domain" description="Cadherin" evidence="13">
    <location>
        <begin position="1099"/>
        <end position="1194"/>
    </location>
</feature>
<keyword evidence="8" id="KW-1133">Transmembrane helix</keyword>
<dbReference type="FunFam" id="2.60.40.60:FF:000116">
    <property type="entry name" value="Dachsous cadherin-related 2"/>
    <property type="match status" value="1"/>
</dbReference>
<evidence type="ECO:0000256" key="4">
    <source>
        <dbReference type="ARBA" id="ARBA00022729"/>
    </source>
</evidence>
<sequence length="2039" mass="230699">MVTANNSCGNESNVQYSLSKTDPVNEPFRIDAQSGTICLESILDYEQCTIYQLHVYAHNINGRFSRALVNIHVKDVNDNLPIFYTQQYNVSIRENIALNSLLVLISANDADSEIYGKVTYRFETGQSDTDAFRLDEKSGYLYVKNKLSKRDYHLKVEAIDGSGLVSEKKATVHISVISNSILTPQFTNALYEFNVLEGTLPGIIIGEVKAKGFFPINYNVYSGDPDHFFSINAKNGQISIAQYLDADKWEQLLLNVQAIMENGEMNYTQVLIKLTDSNDNAPIFELNKIESYVYENYPTNVPFFAVQAYDKDRGKNGNVKYALLESEPEECPILIQPLSGELILKAKLDFELINKYWLIIEAQDDGIPPHSSNITVIVNILDINDNKPEFKEEMYFVDVPEDAQLMTDVLTVQAKDLDSEQNARISYQFSEENDNFGINPVTGNIFVKGILDREMIPEYHLFVIASDNGKPQLSSQTNIHIKILDVNDNSPSCPVINSFTLSDKIDIGVTFDKIIATDPDEGLNGSLLYRLQVEDINFAIQENGELFMKRKITTKDHRKESRLSVIIFDRNGDMQARSTICPISIIIGKLNSKVKLLEPIDRIIRIDEKCISNCLLKILNATDVAKWEIKLSDISNNFEIWNNTIRTSAYFNKTTINDSQTLSVIAFDNDNHQQQIVFIIRISKLGLSHRDDKTTVIRIPNTISVGSKLVTLSNETNNNTTIWHLKNETDAFYLDSITSTLYLATNIRWFHQKSYLLNVEKWHSLNYKQIEQQNIYIEIEPTNIHWPQFLNCPRFLTIKENEPTGSIIGKVSAEDTSDGDDGQLSYSIVQSSTGLFSIDPDTAEILLIRSLHWEKDLSLFLVVEAENSNSDVIRRSHCVVFINVEDINDHQPQFLSSQKITIDDNFVNDDIIHHIVAIDDDAGGNGKVTYALIDGNTDNAFSIDSNTGALILKHRFNNERRIRIRASDNGVPSRYAEKDITVKFDSGRQQWKFFPQRKYFISMNSSATPGTVLYDFFTNRNGWPQMKLFPYFVSENDILQLSDDGKLIILKAVTPGMYDWLVIALGGEKLIDWTFVHLSVIGTNQYPPRITSSNCGNLTIRENVAAKHLTRIYAWDEDASSDNKIFYKIVAGNENSAFFLNSTTGLLSCRELDREQQSQYFLVITVEDQGIPNRADTCTLRITVTDENDNVPVFNDNNPTLIEIDDNKRVGDILGRLSATDDDEGSSGKILFSIIEDASGLLDIRANTGEIIFARDYPTSQNEYTIKVKAEDQGISRVLSSELNIKLHLIRSKSMIKLDEPQFLSEHYFGFINEGEQRGQFVLQIRSSDRLTEDAPLAYSIISGNMDRAFDIDDNGRIITTQQLDYEIQNIYTLKVIGTSNEIVKIPETNIHIRVINTNDNVPSFPMLKDVKVLESATYGTLIGTVVATDVDIDTQLEYSLLSSNDLFEIDPFTGKIFLIQNLDYESDKEHIVHIQVTDGDNTSSATLRIIVVDVNDNAPQFEQQFYLINIVKNVELDSVIAKIHASDPDTGLAGTIRYELALDNQKYFRINPESGDLLINGKLEDQSTYYLMIHAFDQGKPVQNSAVAVQINVGIDDYNRKPIQFTNESFNFTIPENTHPYIEFGKVTLMDELPVSTSLRIQNFEFSNIFGIFRDGSIFLKYPVDAEFKSDYEFLVEASSPYATYNSSVKVYVKVMDLNDNAPYFIEKMDEITISEGMIINEVLGRFVAVDNDSDDNGRISYQVLSGNNYGIFNLNSSSGVLYLEKNIDIEEMNFNDTLDNLLIAVIDNGIPSRLNWTSVRINFNSNFSSATAPFFIVSQYERSIFENLPRGSIVLYSKAVNKLGLPGDNWIYTITDTNESFVCNKSTGHIILSKKLDFEMQTKYEFILKVHDNQNRSAMVSVRIRVLGIDEYPPLFTKTNYIFQISRNLQIGEYVGVVSAIDHDSGIDGIIRYEIQGSASQYLSIDSNTGQIILSHQFPHRANTNITNDEFIVIASSSAKQTSRTKVILQANLISTDSVPSFRPLSELLLDMKKQQH</sequence>
<keyword evidence="6 12" id="KW-0106">Calcium</keyword>
<evidence type="ECO:0000259" key="13">
    <source>
        <dbReference type="PROSITE" id="PS50268"/>
    </source>
</evidence>
<keyword evidence="5" id="KW-0677">Repeat</keyword>
<dbReference type="PANTHER" id="PTHR24025:SF23">
    <property type="entry name" value="NEURAL-CADHERIN"/>
    <property type="match status" value="1"/>
</dbReference>
<evidence type="ECO:0000256" key="12">
    <source>
        <dbReference type="PROSITE-ProRule" id="PRU00043"/>
    </source>
</evidence>
<dbReference type="SMART" id="SM00112">
    <property type="entry name" value="CA"/>
    <property type="match status" value="17"/>
</dbReference>
<feature type="domain" description="Cadherin" evidence="13">
    <location>
        <begin position="1405"/>
        <end position="1502"/>
    </location>
</feature>
<feature type="domain" description="Cadherin" evidence="13">
    <location>
        <begin position="1707"/>
        <end position="1817"/>
    </location>
</feature>
<evidence type="ECO:0000313" key="16">
    <source>
        <dbReference type="WBParaSite" id="BPAG_0000929101-mRNA-1"/>
    </source>
</evidence>
<dbReference type="EMBL" id="UZAD01013150">
    <property type="protein sequence ID" value="VDN90439.1"/>
    <property type="molecule type" value="Genomic_DNA"/>
</dbReference>
<proteinExistence type="predicted"/>
<dbReference type="FunFam" id="2.60.40.60:FF:000013">
    <property type="entry name" value="Cadherin EGF LAG seven-pass G-type receptor"/>
    <property type="match status" value="1"/>
</dbReference>
<dbReference type="GO" id="GO:0005911">
    <property type="term" value="C:cell-cell junction"/>
    <property type="evidence" value="ECO:0007669"/>
    <property type="project" value="TreeGrafter"/>
</dbReference>
<dbReference type="PRINTS" id="PR00205">
    <property type="entry name" value="CADHERIN"/>
</dbReference>
<keyword evidence="11" id="KW-0325">Glycoprotein</keyword>
<dbReference type="GO" id="GO:0048589">
    <property type="term" value="P:developmental growth"/>
    <property type="evidence" value="ECO:0007669"/>
    <property type="project" value="UniProtKB-ARBA"/>
</dbReference>
<keyword evidence="4" id="KW-0732">Signal</keyword>
<keyword evidence="9" id="KW-0472">Membrane</keyword>
<evidence type="ECO:0000256" key="5">
    <source>
        <dbReference type="ARBA" id="ARBA00022737"/>
    </source>
</evidence>
<dbReference type="InterPro" id="IPR015919">
    <property type="entry name" value="Cadherin-like_sf"/>
</dbReference>
<keyword evidence="15" id="KW-1185">Reference proteome</keyword>
<feature type="domain" description="Cadherin" evidence="13">
    <location>
        <begin position="187"/>
        <end position="284"/>
    </location>
</feature>
<dbReference type="Gene3D" id="2.60.40.60">
    <property type="entry name" value="Cadherins"/>
    <property type="match status" value="17"/>
</dbReference>
<dbReference type="PROSITE" id="PS50268">
    <property type="entry name" value="CADHERIN_2"/>
    <property type="match status" value="17"/>
</dbReference>
<feature type="domain" description="Cadherin" evidence="13">
    <location>
        <begin position="6"/>
        <end position="83"/>
    </location>
</feature>
<dbReference type="Proteomes" id="UP000278627">
    <property type="component" value="Unassembled WGS sequence"/>
</dbReference>
<keyword evidence="7" id="KW-0130">Cell adhesion</keyword>
<feature type="domain" description="Cadherin" evidence="13">
    <location>
        <begin position="1304"/>
        <end position="1405"/>
    </location>
</feature>
<feature type="domain" description="Cadherin" evidence="13">
    <location>
        <begin position="1196"/>
        <end position="1303"/>
    </location>
</feature>
<name>A0A158PR43_BRUPA</name>
<feature type="domain" description="Cadherin" evidence="13">
    <location>
        <begin position="84"/>
        <end position="186"/>
    </location>
</feature>
<evidence type="ECO:0000313" key="14">
    <source>
        <dbReference type="EMBL" id="VDN90439.1"/>
    </source>
</evidence>
<comment type="subcellular location">
    <subcellularLocation>
        <location evidence="1">Membrane</location>
        <topology evidence="1">Single-pass membrane protein</topology>
    </subcellularLocation>
</comment>
<dbReference type="SUPFAM" id="SSF49313">
    <property type="entry name" value="Cadherin-like"/>
    <property type="match status" value="17"/>
</dbReference>
<feature type="domain" description="Cadherin" evidence="13">
    <location>
        <begin position="493"/>
        <end position="601"/>
    </location>
</feature>
<feature type="domain" description="Cadherin" evidence="13">
    <location>
        <begin position="790"/>
        <end position="894"/>
    </location>
</feature>
<gene>
    <name evidence="14" type="ORF">BPAG_LOCUS9253</name>
</gene>
<feature type="domain" description="Cadherin" evidence="13">
    <location>
        <begin position="285"/>
        <end position="390"/>
    </location>
</feature>
<evidence type="ECO:0000256" key="3">
    <source>
        <dbReference type="ARBA" id="ARBA00022692"/>
    </source>
</evidence>
<dbReference type="InterPro" id="IPR050971">
    <property type="entry name" value="Cadherin-domain_protein"/>
</dbReference>
<keyword evidence="10" id="KW-1015">Disulfide bond</keyword>
<feature type="domain" description="Cadherin" evidence="13">
    <location>
        <begin position="1503"/>
        <end position="1606"/>
    </location>
</feature>
<evidence type="ECO:0000256" key="1">
    <source>
        <dbReference type="ARBA" id="ARBA00004167"/>
    </source>
</evidence>
<feature type="domain" description="Cadherin" evidence="13">
    <location>
        <begin position="1919"/>
        <end position="2024"/>
    </location>
</feature>
<evidence type="ECO:0000256" key="8">
    <source>
        <dbReference type="ARBA" id="ARBA00022989"/>
    </source>
</evidence>
<dbReference type="CDD" id="cd11304">
    <property type="entry name" value="Cadherin_repeat"/>
    <property type="match status" value="16"/>
</dbReference>
<evidence type="ECO:0000256" key="7">
    <source>
        <dbReference type="ARBA" id="ARBA00022889"/>
    </source>
</evidence>
<dbReference type="GO" id="GO:0030855">
    <property type="term" value="P:epithelial cell differentiation"/>
    <property type="evidence" value="ECO:0007669"/>
    <property type="project" value="UniProtKB-ARBA"/>
</dbReference>
<dbReference type="GO" id="GO:0005886">
    <property type="term" value="C:plasma membrane"/>
    <property type="evidence" value="ECO:0007669"/>
    <property type="project" value="InterPro"/>
</dbReference>
<dbReference type="InterPro" id="IPR002126">
    <property type="entry name" value="Cadherin-like_dom"/>
</dbReference>
<dbReference type="GO" id="GO:0007156">
    <property type="term" value="P:homophilic cell adhesion via plasma membrane adhesion molecules"/>
    <property type="evidence" value="ECO:0007669"/>
    <property type="project" value="InterPro"/>
</dbReference>
<dbReference type="STRING" id="6280.A0A158PR43"/>
<reference evidence="16" key="1">
    <citation type="submission" date="2016-04" db="UniProtKB">
        <authorList>
            <consortium name="WormBaseParasite"/>
        </authorList>
    </citation>
    <scope>IDENTIFICATION</scope>
</reference>
<dbReference type="PROSITE" id="PS00232">
    <property type="entry name" value="CADHERIN_1"/>
    <property type="match status" value="7"/>
</dbReference>
<protein>
    <submittedName>
        <fullName evidence="16">Cadherin</fullName>
    </submittedName>
</protein>
<evidence type="ECO:0000256" key="11">
    <source>
        <dbReference type="ARBA" id="ARBA00023180"/>
    </source>
</evidence>
<feature type="domain" description="Cadherin" evidence="13">
    <location>
        <begin position="894"/>
        <end position="997"/>
    </location>
</feature>
<evidence type="ECO:0000313" key="15">
    <source>
        <dbReference type="Proteomes" id="UP000278627"/>
    </source>
</evidence>
<evidence type="ECO:0000256" key="10">
    <source>
        <dbReference type="ARBA" id="ARBA00023157"/>
    </source>
</evidence>
<dbReference type="FunFam" id="2.60.40.60:FF:000039">
    <property type="entry name" value="FAT atypical cadherin 3"/>
    <property type="match status" value="1"/>
</dbReference>
<accession>A0A158PR43</accession>